<gene>
    <name evidence="1" type="ORF">E2C01_018936</name>
</gene>
<evidence type="ECO:0000313" key="1">
    <source>
        <dbReference type="EMBL" id="MPC25813.1"/>
    </source>
</evidence>
<keyword evidence="2" id="KW-1185">Reference proteome</keyword>
<dbReference type="AlphaFoldDB" id="A0A5B7DXX3"/>
<accession>A0A5B7DXX3</accession>
<comment type="caution">
    <text evidence="1">The sequence shown here is derived from an EMBL/GenBank/DDBJ whole genome shotgun (WGS) entry which is preliminary data.</text>
</comment>
<organism evidence="1 2">
    <name type="scientific">Portunus trituberculatus</name>
    <name type="common">Swimming crab</name>
    <name type="synonym">Neptunus trituberculatus</name>
    <dbReference type="NCBI Taxonomy" id="210409"/>
    <lineage>
        <taxon>Eukaryota</taxon>
        <taxon>Metazoa</taxon>
        <taxon>Ecdysozoa</taxon>
        <taxon>Arthropoda</taxon>
        <taxon>Crustacea</taxon>
        <taxon>Multicrustacea</taxon>
        <taxon>Malacostraca</taxon>
        <taxon>Eumalacostraca</taxon>
        <taxon>Eucarida</taxon>
        <taxon>Decapoda</taxon>
        <taxon>Pleocyemata</taxon>
        <taxon>Brachyura</taxon>
        <taxon>Eubrachyura</taxon>
        <taxon>Portunoidea</taxon>
        <taxon>Portunidae</taxon>
        <taxon>Portuninae</taxon>
        <taxon>Portunus</taxon>
    </lineage>
</organism>
<evidence type="ECO:0000313" key="2">
    <source>
        <dbReference type="Proteomes" id="UP000324222"/>
    </source>
</evidence>
<protein>
    <submittedName>
        <fullName evidence="1">Uncharacterized protein</fullName>
    </submittedName>
</protein>
<name>A0A5B7DXX3_PORTR</name>
<dbReference type="Proteomes" id="UP000324222">
    <property type="component" value="Unassembled WGS sequence"/>
</dbReference>
<dbReference type="EMBL" id="VSRR010001513">
    <property type="protein sequence ID" value="MPC25813.1"/>
    <property type="molecule type" value="Genomic_DNA"/>
</dbReference>
<sequence length="116" mass="13040">MQRRLLWCAVASGGVSEGEQLPLPAALVTLSDEGKACWCCLPGCDILSPLEPRPISSPAGVVYEPWRQCEDRVSNLPPNICLDELTDTKRCYNDVRRETNVTRYQRIPLLPTRNKK</sequence>
<proteinExistence type="predicted"/>
<reference evidence="1 2" key="1">
    <citation type="submission" date="2019-05" db="EMBL/GenBank/DDBJ databases">
        <title>Another draft genome of Portunus trituberculatus and its Hox gene families provides insights of decapod evolution.</title>
        <authorList>
            <person name="Jeong J.-H."/>
            <person name="Song I."/>
            <person name="Kim S."/>
            <person name="Choi T."/>
            <person name="Kim D."/>
            <person name="Ryu S."/>
            <person name="Kim W."/>
        </authorList>
    </citation>
    <scope>NUCLEOTIDE SEQUENCE [LARGE SCALE GENOMIC DNA]</scope>
    <source>
        <tissue evidence="1">Muscle</tissue>
    </source>
</reference>